<dbReference type="Pfam" id="PF00589">
    <property type="entry name" value="Phage_integrase"/>
    <property type="match status" value="1"/>
</dbReference>
<protein>
    <submittedName>
        <fullName evidence="6">Integrase family protein</fullName>
    </submittedName>
</protein>
<evidence type="ECO:0000256" key="3">
    <source>
        <dbReference type="ARBA" id="ARBA00023125"/>
    </source>
</evidence>
<evidence type="ECO:0000256" key="4">
    <source>
        <dbReference type="ARBA" id="ARBA00023172"/>
    </source>
</evidence>
<evidence type="ECO:0000313" key="6">
    <source>
        <dbReference type="EMBL" id="ADN08202.1"/>
    </source>
</evidence>
<dbReference type="GO" id="GO:0006310">
    <property type="term" value="P:DNA recombination"/>
    <property type="evidence" value="ECO:0007669"/>
    <property type="project" value="UniProtKB-KW"/>
</dbReference>
<dbReference type="InterPro" id="IPR002104">
    <property type="entry name" value="Integrase_catalytic"/>
</dbReference>
<keyword evidence="7" id="KW-1185">Reference proteome</keyword>
<dbReference type="RefSeq" id="WP_013325958.1">
    <property type="nucleotide sequence ID" value="NC_014506.1"/>
</dbReference>
<evidence type="ECO:0000313" key="7">
    <source>
        <dbReference type="Proteomes" id="UP000007803"/>
    </source>
</evidence>
<dbReference type="Gene3D" id="1.10.150.130">
    <property type="match status" value="1"/>
</dbReference>
<dbReference type="InterPro" id="IPR010998">
    <property type="entry name" value="Integrase_recombinase_N"/>
</dbReference>
<dbReference type="EMBL" id="CP002205">
    <property type="protein sequence ID" value="ADN08202.1"/>
    <property type="molecule type" value="Genomic_DNA"/>
</dbReference>
<dbReference type="InterPro" id="IPR013762">
    <property type="entry name" value="Integrase-like_cat_sf"/>
</dbReference>
<dbReference type="KEGG" id="sua:Saut_0153"/>
<proteinExistence type="inferred from homology"/>
<evidence type="ECO:0000259" key="5">
    <source>
        <dbReference type="PROSITE" id="PS51898"/>
    </source>
</evidence>
<comment type="similarity">
    <text evidence="1">Belongs to the 'phage' integrase family.</text>
</comment>
<sequence>MALNDSLKKINISRLDTTGLYLKDDSNIFSKKEINKDDLKKLDYESISIVLKFYFRNKQKKETVSYNNITGLQAIKKAIATRAELKVEIEETGIIKKKDFKTLSEYWDEYVFYKSSIWSPDTKVTNTTFYDKWIREQIGEINFEKVTTRDLQDIVNLILRSSNPKTKKPYATRTAQSVKQQIRALYNYFIKSNITKINPAINIEIPKFDNTIDFELSDDERKKLFEAINNYELAKFKGVMLFLYSGRRLNEVLTLDWRNIHFHKKTYTIDSIYAKNRRTLEFPIPPVLEDFLLSYHPKKTGLIFVAQKDPNKPLSQETFRRHWKIVIDRLDIDKMRIHDTRHLLGNTMINKGFSLEAVGKTMGHSSVHVTTRYAKTNLNTVNNVLNDYF</sequence>
<feature type="domain" description="Tyr recombinase" evidence="5">
    <location>
        <begin position="211"/>
        <end position="386"/>
    </location>
</feature>
<evidence type="ECO:0000256" key="2">
    <source>
        <dbReference type="ARBA" id="ARBA00022908"/>
    </source>
</evidence>
<dbReference type="SUPFAM" id="SSF56349">
    <property type="entry name" value="DNA breaking-rejoining enzymes"/>
    <property type="match status" value="1"/>
</dbReference>
<dbReference type="OrthoDB" id="5346897at2"/>
<dbReference type="Proteomes" id="UP000007803">
    <property type="component" value="Chromosome"/>
</dbReference>
<dbReference type="PANTHER" id="PTHR30629:SF2">
    <property type="entry name" value="PROPHAGE INTEGRASE INTS-RELATED"/>
    <property type="match status" value="1"/>
</dbReference>
<dbReference type="GO" id="GO:0003677">
    <property type="term" value="F:DNA binding"/>
    <property type="evidence" value="ECO:0007669"/>
    <property type="project" value="UniProtKB-KW"/>
</dbReference>
<dbReference type="STRING" id="563040.Saut_0153"/>
<keyword evidence="2" id="KW-0229">DNA integration</keyword>
<name>E0UT99_SULAO</name>
<gene>
    <name evidence="6" type="ordered locus">Saut_0153</name>
</gene>
<accession>E0UT99</accession>
<dbReference type="AlphaFoldDB" id="E0UT99"/>
<dbReference type="GO" id="GO:0015074">
    <property type="term" value="P:DNA integration"/>
    <property type="evidence" value="ECO:0007669"/>
    <property type="project" value="UniProtKB-KW"/>
</dbReference>
<dbReference type="HOGENOM" id="CLU_027562_17_7_7"/>
<dbReference type="InterPro" id="IPR011010">
    <property type="entry name" value="DNA_brk_join_enz"/>
</dbReference>
<organism evidence="6 7">
    <name type="scientific">Sulfurimonas autotrophica (strain ATCC BAA-671 / DSM 16294 / JCM 11897 / OK10)</name>
    <dbReference type="NCBI Taxonomy" id="563040"/>
    <lineage>
        <taxon>Bacteria</taxon>
        <taxon>Pseudomonadati</taxon>
        <taxon>Campylobacterota</taxon>
        <taxon>Epsilonproteobacteria</taxon>
        <taxon>Campylobacterales</taxon>
        <taxon>Sulfurimonadaceae</taxon>
        <taxon>Sulfurimonas</taxon>
    </lineage>
</organism>
<dbReference type="eggNOG" id="COG4974">
    <property type="taxonomic scope" value="Bacteria"/>
</dbReference>
<dbReference type="InterPro" id="IPR050808">
    <property type="entry name" value="Phage_Integrase"/>
</dbReference>
<evidence type="ECO:0000256" key="1">
    <source>
        <dbReference type="ARBA" id="ARBA00008857"/>
    </source>
</evidence>
<reference evidence="7" key="1">
    <citation type="journal article" date="2010" name="Stand. Genomic Sci.">
        <title>Complete genome sequence of Sulfurimonas autotrophica type strain (OK10).</title>
        <authorList>
            <person name="Sikorski J."/>
            <person name="Munk C."/>
            <person name="Lapidus A."/>
            <person name="Djao O."/>
            <person name="Lucas S."/>
            <person name="Glavina Del Rio T."/>
            <person name="Nolan M."/>
            <person name="Tice H."/>
            <person name="Han C."/>
            <person name="Cheng J."/>
            <person name="Tapia R."/>
            <person name="Goodwin L."/>
            <person name="Pitluck S."/>
            <person name="Liolios K."/>
            <person name="Ivanova N."/>
            <person name="Mavromatis K."/>
            <person name="Mikhailova N."/>
            <person name="Pati A."/>
            <person name="Sims D."/>
            <person name="Meincke L."/>
            <person name="Brettin T."/>
            <person name="Detter J."/>
            <person name="Chen A."/>
            <person name="Palaniappan K."/>
            <person name="Land M."/>
            <person name="Hauser L."/>
            <person name="Chang Y."/>
            <person name="Jeffries C."/>
            <person name="Rohde M."/>
            <person name="Lang E."/>
            <person name="Spring S."/>
            <person name="Goker M."/>
            <person name="Woyke T."/>
            <person name="Bristow J."/>
            <person name="Eisen J."/>
            <person name="Markowitz V."/>
            <person name="Hugenholtz P."/>
            <person name="Kyrpides N."/>
            <person name="Klenk H."/>
        </authorList>
    </citation>
    <scope>NUCLEOTIDE SEQUENCE [LARGE SCALE GENOMIC DNA]</scope>
    <source>
        <strain evidence="7">ATCC BAA-671 / DSM 16294 / JCM 11897 / OK10</strain>
    </source>
</reference>
<dbReference type="PROSITE" id="PS51898">
    <property type="entry name" value="TYR_RECOMBINASE"/>
    <property type="match status" value="1"/>
</dbReference>
<keyword evidence="4" id="KW-0233">DNA recombination</keyword>
<keyword evidence="3" id="KW-0238">DNA-binding</keyword>
<dbReference type="CDD" id="cd00796">
    <property type="entry name" value="INT_Rci_Hp1_C"/>
    <property type="match status" value="1"/>
</dbReference>
<dbReference type="Gene3D" id="1.10.443.10">
    <property type="entry name" value="Intergrase catalytic core"/>
    <property type="match status" value="1"/>
</dbReference>
<dbReference type="PANTHER" id="PTHR30629">
    <property type="entry name" value="PROPHAGE INTEGRASE"/>
    <property type="match status" value="1"/>
</dbReference>